<dbReference type="PANTHER" id="PTHR36530:SF1">
    <property type="entry name" value="AMOEBIASIN-1"/>
    <property type="match status" value="1"/>
</dbReference>
<evidence type="ECO:0000259" key="3">
    <source>
        <dbReference type="Pfam" id="PF09394"/>
    </source>
</evidence>
<dbReference type="Proteomes" id="UP000192257">
    <property type="component" value="Unassembled WGS sequence"/>
</dbReference>
<dbReference type="RefSeq" id="XP_028882886.1">
    <property type="nucleotide sequence ID" value="XM_029025903.1"/>
</dbReference>
<dbReference type="InterPro" id="IPR036331">
    <property type="entry name" value="Chagasin-like_sf"/>
</dbReference>
<dbReference type="Pfam" id="PF09394">
    <property type="entry name" value="Inhibitor_I42"/>
    <property type="match status" value="1"/>
</dbReference>
<evidence type="ECO:0000313" key="4">
    <source>
        <dbReference type="EMBL" id="ORC88820.1"/>
    </source>
</evidence>
<dbReference type="VEuPathDB" id="TriTrypDB:TM35_000152510"/>
<evidence type="ECO:0000256" key="1">
    <source>
        <dbReference type="ARBA" id="ARBA00022690"/>
    </source>
</evidence>
<dbReference type="AlphaFoldDB" id="A0A1X0NXG1"/>
<dbReference type="Gene3D" id="2.60.40.2020">
    <property type="match status" value="1"/>
</dbReference>
<proteinExistence type="predicted"/>
<name>A0A1X0NXG1_9TRYP</name>
<protein>
    <submittedName>
        <fullName evidence="4">Cysteine peptidase inhibitor</fullName>
    </submittedName>
</protein>
<dbReference type="PANTHER" id="PTHR36530">
    <property type="entry name" value="INHIBITOR OF CYSTEINE PEPTIDASE"/>
    <property type="match status" value="1"/>
</dbReference>
<keyword evidence="5" id="KW-1185">Reference proteome</keyword>
<keyword evidence="1" id="KW-0646">Protease inhibitor</keyword>
<dbReference type="InterPro" id="IPR018990">
    <property type="entry name" value="Prot_inh_I42_chagasin"/>
</dbReference>
<dbReference type="InterPro" id="IPR052781">
    <property type="entry name" value="Cys_protease_inhibitor_I42"/>
</dbReference>
<comment type="caution">
    <text evidence="4">The sequence shown here is derived from an EMBL/GenBank/DDBJ whole genome shotgun (WGS) entry which is preliminary data.</text>
</comment>
<dbReference type="OrthoDB" id="271849at2759"/>
<evidence type="ECO:0000313" key="5">
    <source>
        <dbReference type="Proteomes" id="UP000192257"/>
    </source>
</evidence>
<evidence type="ECO:0000256" key="2">
    <source>
        <dbReference type="ARBA" id="ARBA00022704"/>
    </source>
</evidence>
<dbReference type="SUPFAM" id="SSF141066">
    <property type="entry name" value="ICP-like"/>
    <property type="match status" value="1"/>
</dbReference>
<dbReference type="GO" id="GO:0004869">
    <property type="term" value="F:cysteine-type endopeptidase inhibitor activity"/>
    <property type="evidence" value="ECO:0007669"/>
    <property type="project" value="UniProtKB-KW"/>
</dbReference>
<accession>A0A1X0NXG1</accession>
<keyword evidence="2" id="KW-0789">Thiol protease inhibitor</keyword>
<feature type="domain" description="Proteinase inhibitor I42 chagasin" evidence="3">
    <location>
        <begin position="19"/>
        <end position="118"/>
    </location>
</feature>
<sequence>MPRRLTKADNGKLIFVPTDGSVLIELASNPTTGFTWVMDGTAAGQEGVNVTIRGNINTYITKYFHIRREYIHPDKGRLGASGTDRFRVTPRVSGEHELVLVYARSWEAPEPEAERFRVRLRAGERIARRW</sequence>
<organism evidence="4 5">
    <name type="scientific">Trypanosoma theileri</name>
    <dbReference type="NCBI Taxonomy" id="67003"/>
    <lineage>
        <taxon>Eukaryota</taxon>
        <taxon>Discoba</taxon>
        <taxon>Euglenozoa</taxon>
        <taxon>Kinetoplastea</taxon>
        <taxon>Metakinetoplastina</taxon>
        <taxon>Trypanosomatida</taxon>
        <taxon>Trypanosomatidae</taxon>
        <taxon>Trypanosoma</taxon>
    </lineage>
</organism>
<gene>
    <name evidence="4" type="ORF">TM35_000152510</name>
</gene>
<dbReference type="GeneID" id="39985683"/>
<dbReference type="EMBL" id="NBCO01000015">
    <property type="protein sequence ID" value="ORC88820.1"/>
    <property type="molecule type" value="Genomic_DNA"/>
</dbReference>
<reference evidence="4 5" key="1">
    <citation type="submission" date="2017-03" db="EMBL/GenBank/DDBJ databases">
        <title>An alternative strategy for trypanosome survival in the mammalian bloodstream revealed through genome and transcriptome analysis of the ubiquitous bovine parasite Trypanosoma (Megatrypanum) theileri.</title>
        <authorList>
            <person name="Kelly S."/>
            <person name="Ivens A."/>
            <person name="Mott A."/>
            <person name="O'Neill E."/>
            <person name="Emms D."/>
            <person name="Macleod O."/>
            <person name="Voorheis P."/>
            <person name="Matthews J."/>
            <person name="Matthews K."/>
            <person name="Carrington M."/>
        </authorList>
    </citation>
    <scope>NUCLEOTIDE SEQUENCE [LARGE SCALE GENOMIC DNA]</scope>
    <source>
        <strain evidence="4">Edinburgh</strain>
    </source>
</reference>